<keyword evidence="1" id="KW-0805">Transcription regulation</keyword>
<keyword evidence="3" id="KW-0804">Transcription</keyword>
<evidence type="ECO:0000313" key="5">
    <source>
        <dbReference type="EMBL" id="MBO8471419.1"/>
    </source>
</evidence>
<dbReference type="GO" id="GO:0043565">
    <property type="term" value="F:sequence-specific DNA binding"/>
    <property type="evidence" value="ECO:0007669"/>
    <property type="project" value="InterPro"/>
</dbReference>
<evidence type="ECO:0000256" key="1">
    <source>
        <dbReference type="ARBA" id="ARBA00023015"/>
    </source>
</evidence>
<dbReference type="Proteomes" id="UP000823603">
    <property type="component" value="Unassembled WGS sequence"/>
</dbReference>
<keyword evidence="2" id="KW-0238">DNA-binding</keyword>
<dbReference type="AlphaFoldDB" id="A0A9D9IET8"/>
<dbReference type="SMART" id="SM00342">
    <property type="entry name" value="HTH_ARAC"/>
    <property type="match status" value="1"/>
</dbReference>
<evidence type="ECO:0000256" key="3">
    <source>
        <dbReference type="ARBA" id="ARBA00023163"/>
    </source>
</evidence>
<accession>A0A9D9IET8</accession>
<evidence type="ECO:0000313" key="6">
    <source>
        <dbReference type="Proteomes" id="UP000823603"/>
    </source>
</evidence>
<organism evidence="5 6">
    <name type="scientific">Candidatus Cryptobacteroides faecavium</name>
    <dbReference type="NCBI Taxonomy" id="2840762"/>
    <lineage>
        <taxon>Bacteria</taxon>
        <taxon>Pseudomonadati</taxon>
        <taxon>Bacteroidota</taxon>
        <taxon>Bacteroidia</taxon>
        <taxon>Bacteroidales</taxon>
        <taxon>Candidatus Cryptobacteroides</taxon>
    </lineage>
</organism>
<dbReference type="Pfam" id="PF12833">
    <property type="entry name" value="HTH_18"/>
    <property type="match status" value="1"/>
</dbReference>
<evidence type="ECO:0000259" key="4">
    <source>
        <dbReference type="PROSITE" id="PS01124"/>
    </source>
</evidence>
<protein>
    <submittedName>
        <fullName evidence="5">AraC family transcriptional regulator</fullName>
    </submittedName>
</protein>
<feature type="domain" description="HTH araC/xylS-type" evidence="4">
    <location>
        <begin position="159"/>
        <end position="257"/>
    </location>
</feature>
<dbReference type="SUPFAM" id="SSF46689">
    <property type="entry name" value="Homeodomain-like"/>
    <property type="match status" value="1"/>
</dbReference>
<name>A0A9D9IET8_9BACT</name>
<dbReference type="PANTHER" id="PTHR43280:SF32">
    <property type="entry name" value="TRANSCRIPTIONAL REGULATORY PROTEIN"/>
    <property type="match status" value="1"/>
</dbReference>
<dbReference type="Gene3D" id="1.10.10.60">
    <property type="entry name" value="Homeodomain-like"/>
    <property type="match status" value="1"/>
</dbReference>
<dbReference type="InterPro" id="IPR020449">
    <property type="entry name" value="Tscrpt_reg_AraC-type_HTH"/>
</dbReference>
<dbReference type="PRINTS" id="PR00032">
    <property type="entry name" value="HTHARAC"/>
</dbReference>
<reference evidence="5" key="1">
    <citation type="submission" date="2020-10" db="EMBL/GenBank/DDBJ databases">
        <authorList>
            <person name="Gilroy R."/>
        </authorList>
    </citation>
    <scope>NUCLEOTIDE SEQUENCE</scope>
    <source>
        <strain evidence="5">B2-22910</strain>
    </source>
</reference>
<dbReference type="InterPro" id="IPR009057">
    <property type="entry name" value="Homeodomain-like_sf"/>
</dbReference>
<dbReference type="PROSITE" id="PS01124">
    <property type="entry name" value="HTH_ARAC_FAMILY_2"/>
    <property type="match status" value="1"/>
</dbReference>
<reference evidence="5" key="2">
    <citation type="journal article" date="2021" name="PeerJ">
        <title>Extensive microbial diversity within the chicken gut microbiome revealed by metagenomics and culture.</title>
        <authorList>
            <person name="Gilroy R."/>
            <person name="Ravi A."/>
            <person name="Getino M."/>
            <person name="Pursley I."/>
            <person name="Horton D.L."/>
            <person name="Alikhan N.F."/>
            <person name="Baker D."/>
            <person name="Gharbi K."/>
            <person name="Hall N."/>
            <person name="Watson M."/>
            <person name="Adriaenssens E.M."/>
            <person name="Foster-Nyarko E."/>
            <person name="Jarju S."/>
            <person name="Secka A."/>
            <person name="Antonio M."/>
            <person name="Oren A."/>
            <person name="Chaudhuri R.R."/>
            <person name="La Ragione R."/>
            <person name="Hildebrand F."/>
            <person name="Pallen M.J."/>
        </authorList>
    </citation>
    <scope>NUCLEOTIDE SEQUENCE</scope>
    <source>
        <strain evidence="5">B2-22910</strain>
    </source>
</reference>
<dbReference type="GO" id="GO:0003700">
    <property type="term" value="F:DNA-binding transcription factor activity"/>
    <property type="evidence" value="ECO:0007669"/>
    <property type="project" value="InterPro"/>
</dbReference>
<dbReference type="InterPro" id="IPR018060">
    <property type="entry name" value="HTH_AraC"/>
</dbReference>
<dbReference type="PANTHER" id="PTHR43280">
    <property type="entry name" value="ARAC-FAMILY TRANSCRIPTIONAL REGULATOR"/>
    <property type="match status" value="1"/>
</dbReference>
<sequence length="266" mass="30401">MDYQFVGSRIMILVKKGTLSLVINGNSRVMREKSYADILDGTMIRFTEMSEDAEIFCAFTTKSFLLDAFQGVMPEPRDYTFKVLVDPVVNLEKSCRFEGMCCQMELLYGIISDTGHRYRTDLVKLYVKAFVLELSNALSEMDKETLTFHKISKKELLMASFIDLVWKHLTETREVSFYARELCVTPKHLSRVVKETSGKTPHDIIAAETLSLAVQLLQNNSLLIQQIADILHFSDQAAFSKFFKKYVGMSPADYRKSYNESGPEMS</sequence>
<dbReference type="EMBL" id="JADIMB010000094">
    <property type="protein sequence ID" value="MBO8471419.1"/>
    <property type="molecule type" value="Genomic_DNA"/>
</dbReference>
<gene>
    <name evidence="5" type="ORF">IAB82_06445</name>
</gene>
<comment type="caution">
    <text evidence="5">The sequence shown here is derived from an EMBL/GenBank/DDBJ whole genome shotgun (WGS) entry which is preliminary data.</text>
</comment>
<proteinExistence type="predicted"/>
<evidence type="ECO:0000256" key="2">
    <source>
        <dbReference type="ARBA" id="ARBA00023125"/>
    </source>
</evidence>